<dbReference type="Proteomes" id="UP001257659">
    <property type="component" value="Unassembled WGS sequence"/>
</dbReference>
<sequence length="309" mass="37116">MRYLFFLFTLLFTTTLCSQNRRDILIHDSIQPILYNFNKYKEVKRLVLSLEKEFGKEPSFRYKLLNQSYVNNDIPFFKSNLTDLVKNYGVNINYFSENEHYFHAITKGELSIWFKKMYLKNHFIWMKNNFDKQRDLKKINEIYTKDQLVNGQYAKIDQHLSLDSLQKSKLDKLLGDFFLSNVENLKILSEKIDTYPTAKNFAIVQNGLATAELHLLQSSNEILTEYWNTFFNYYKKAYLKNEMDYMIFKNYDLFHYVKNGTQVFGLLEPSPELENFLDKKIDSIPIEDENYKKRIQEELGWNNHKMQQD</sequence>
<comment type="caution">
    <text evidence="1">The sequence shown here is derived from an EMBL/GenBank/DDBJ whole genome shotgun (WGS) entry which is preliminary data.</text>
</comment>
<name>A0ABU1K7R4_9FLAO</name>
<protein>
    <submittedName>
        <fullName evidence="1">Uncharacterized protein</fullName>
    </submittedName>
</protein>
<keyword evidence="2" id="KW-1185">Reference proteome</keyword>
<dbReference type="EMBL" id="JAVDQA010000007">
    <property type="protein sequence ID" value="MDR6301655.1"/>
    <property type="molecule type" value="Genomic_DNA"/>
</dbReference>
<organism evidence="1 2">
    <name type="scientific">Mesonia maritima</name>
    <dbReference type="NCBI Taxonomy" id="1793873"/>
    <lineage>
        <taxon>Bacteria</taxon>
        <taxon>Pseudomonadati</taxon>
        <taxon>Bacteroidota</taxon>
        <taxon>Flavobacteriia</taxon>
        <taxon>Flavobacteriales</taxon>
        <taxon>Flavobacteriaceae</taxon>
        <taxon>Mesonia</taxon>
    </lineage>
</organism>
<dbReference type="RefSeq" id="WP_309729263.1">
    <property type="nucleotide sequence ID" value="NZ_JAVDQA010000007.1"/>
</dbReference>
<accession>A0ABU1K7R4</accession>
<evidence type="ECO:0000313" key="2">
    <source>
        <dbReference type="Proteomes" id="UP001257659"/>
    </source>
</evidence>
<evidence type="ECO:0000313" key="1">
    <source>
        <dbReference type="EMBL" id="MDR6301655.1"/>
    </source>
</evidence>
<gene>
    <name evidence="1" type="ORF">GGR31_002325</name>
</gene>
<reference evidence="1 2" key="1">
    <citation type="submission" date="2023-07" db="EMBL/GenBank/DDBJ databases">
        <title>Genomic Encyclopedia of Type Strains, Phase IV (KMG-IV): sequencing the most valuable type-strain genomes for metagenomic binning, comparative biology and taxonomic classification.</title>
        <authorList>
            <person name="Goeker M."/>
        </authorList>
    </citation>
    <scope>NUCLEOTIDE SEQUENCE [LARGE SCALE GENOMIC DNA]</scope>
    <source>
        <strain evidence="1 2">DSM 102814</strain>
    </source>
</reference>
<proteinExistence type="predicted"/>